<name>A0A7X3MIM2_9FIRM</name>
<sequence length="101" mass="11566">MDSLKTIEGKVRAVLQENEDARNDDMVLYLALCNLYLKDAGNMPLAQILLNHKELGLPSFESVGRTRRKLQEKCPELLGSVRMQKIRAKGEKAYRRYAKES</sequence>
<dbReference type="AlphaFoldDB" id="A0A7X3MIM2"/>
<organism evidence="1 2">
    <name type="scientific">Sporofaciens musculi</name>
    <dbReference type="NCBI Taxonomy" id="2681861"/>
    <lineage>
        <taxon>Bacteria</taxon>
        <taxon>Bacillati</taxon>
        <taxon>Bacillota</taxon>
        <taxon>Clostridia</taxon>
        <taxon>Lachnospirales</taxon>
        <taxon>Lachnospiraceae</taxon>
        <taxon>Sporofaciens</taxon>
    </lineage>
</organism>
<protein>
    <submittedName>
        <fullName evidence="1">Uncharacterized protein</fullName>
    </submittedName>
</protein>
<keyword evidence="2" id="KW-1185">Reference proteome</keyword>
<evidence type="ECO:0000313" key="1">
    <source>
        <dbReference type="EMBL" id="MXP77131.1"/>
    </source>
</evidence>
<proteinExistence type="predicted"/>
<accession>A0A7X3MIM2</accession>
<dbReference type="EMBL" id="WUQX01000001">
    <property type="protein sequence ID" value="MXP77131.1"/>
    <property type="molecule type" value="Genomic_DNA"/>
</dbReference>
<dbReference type="Proteomes" id="UP000460412">
    <property type="component" value="Unassembled WGS sequence"/>
</dbReference>
<dbReference type="RefSeq" id="WP_120481515.1">
    <property type="nucleotide sequence ID" value="NZ_WUQX01000001.1"/>
</dbReference>
<comment type="caution">
    <text evidence="1">The sequence shown here is derived from an EMBL/GenBank/DDBJ whole genome shotgun (WGS) entry which is preliminary data.</text>
</comment>
<gene>
    <name evidence="1" type="ORF">GN277_17655</name>
</gene>
<evidence type="ECO:0000313" key="2">
    <source>
        <dbReference type="Proteomes" id="UP000460412"/>
    </source>
</evidence>
<reference evidence="1 2" key="1">
    <citation type="submission" date="2019-12" db="EMBL/GenBank/DDBJ databases">
        <title>Sporaefaciens musculi gen. nov., sp. nov., a novel bacterium isolated from the caecum of an obese mouse.</title>
        <authorList>
            <person name="Rasmussen T.S."/>
            <person name="Streidl T."/>
            <person name="Hitch T.C.A."/>
            <person name="Wortmann E."/>
            <person name="Deptula P."/>
            <person name="Hansen M."/>
            <person name="Nielsen D.S."/>
            <person name="Clavel T."/>
            <person name="Vogensen F.K."/>
        </authorList>
    </citation>
    <scope>NUCLEOTIDE SEQUENCE [LARGE SCALE GENOMIC DNA]</scope>
    <source>
        <strain evidence="1 2">WCA-9-b2</strain>
    </source>
</reference>